<reference evidence="1 2" key="1">
    <citation type="journal article" date="2021" name="Elife">
        <title>Chloroplast acquisition without the gene transfer in kleptoplastic sea slugs, Plakobranchus ocellatus.</title>
        <authorList>
            <person name="Maeda T."/>
            <person name="Takahashi S."/>
            <person name="Yoshida T."/>
            <person name="Shimamura S."/>
            <person name="Takaki Y."/>
            <person name="Nagai Y."/>
            <person name="Toyoda A."/>
            <person name="Suzuki Y."/>
            <person name="Arimoto A."/>
            <person name="Ishii H."/>
            <person name="Satoh N."/>
            <person name="Nishiyama T."/>
            <person name="Hasebe M."/>
            <person name="Maruyama T."/>
            <person name="Minagawa J."/>
            <person name="Obokata J."/>
            <person name="Shigenobu S."/>
        </authorList>
    </citation>
    <scope>NUCLEOTIDE SEQUENCE [LARGE SCALE GENOMIC DNA]</scope>
</reference>
<dbReference type="AlphaFoldDB" id="A0AAV4JXY9"/>
<sequence>MTTLFRVHQRELLTRALPSRSIALGNSKSLAAALVLGRSNIVFVGVVVVDDDDCDDGDDDSNDGFTVI</sequence>
<protein>
    <submittedName>
        <fullName evidence="1">Uncharacterized protein</fullName>
    </submittedName>
</protein>
<dbReference type="Proteomes" id="UP000762676">
    <property type="component" value="Unassembled WGS sequence"/>
</dbReference>
<keyword evidence="2" id="KW-1185">Reference proteome</keyword>
<dbReference type="EMBL" id="BMAT01010370">
    <property type="protein sequence ID" value="GFS25431.1"/>
    <property type="molecule type" value="Genomic_DNA"/>
</dbReference>
<proteinExistence type="predicted"/>
<organism evidence="1 2">
    <name type="scientific">Elysia marginata</name>
    <dbReference type="NCBI Taxonomy" id="1093978"/>
    <lineage>
        <taxon>Eukaryota</taxon>
        <taxon>Metazoa</taxon>
        <taxon>Spiralia</taxon>
        <taxon>Lophotrochozoa</taxon>
        <taxon>Mollusca</taxon>
        <taxon>Gastropoda</taxon>
        <taxon>Heterobranchia</taxon>
        <taxon>Euthyneura</taxon>
        <taxon>Panpulmonata</taxon>
        <taxon>Sacoglossa</taxon>
        <taxon>Placobranchoidea</taxon>
        <taxon>Plakobranchidae</taxon>
        <taxon>Elysia</taxon>
    </lineage>
</organism>
<gene>
    <name evidence="1" type="ORF">ElyMa_005183300</name>
</gene>
<evidence type="ECO:0000313" key="1">
    <source>
        <dbReference type="EMBL" id="GFS25431.1"/>
    </source>
</evidence>
<evidence type="ECO:0000313" key="2">
    <source>
        <dbReference type="Proteomes" id="UP000762676"/>
    </source>
</evidence>
<name>A0AAV4JXY9_9GAST</name>
<accession>A0AAV4JXY9</accession>
<comment type="caution">
    <text evidence="1">The sequence shown here is derived from an EMBL/GenBank/DDBJ whole genome shotgun (WGS) entry which is preliminary data.</text>
</comment>